<dbReference type="Gene3D" id="3.40.640.10">
    <property type="entry name" value="Type I PLP-dependent aspartate aminotransferase-like (Major domain)"/>
    <property type="match status" value="1"/>
</dbReference>
<proteinExistence type="predicted"/>
<dbReference type="SUPFAM" id="SSF53383">
    <property type="entry name" value="PLP-dependent transferases"/>
    <property type="match status" value="1"/>
</dbReference>
<comment type="caution">
    <text evidence="2">The sequence shown here is derived from an EMBL/GenBank/DDBJ whole genome shotgun (WGS) entry which is preliminary data.</text>
</comment>
<dbReference type="EMBL" id="BARU01010359">
    <property type="protein sequence ID" value="GAH32364.1"/>
    <property type="molecule type" value="Genomic_DNA"/>
</dbReference>
<accession>X1FSL6</accession>
<gene>
    <name evidence="2" type="ORF">S03H2_19777</name>
</gene>
<dbReference type="CDD" id="cd00609">
    <property type="entry name" value="AAT_like"/>
    <property type="match status" value="1"/>
</dbReference>
<dbReference type="InterPro" id="IPR015421">
    <property type="entry name" value="PyrdxlP-dep_Trfase_major"/>
</dbReference>
<evidence type="ECO:0000259" key="1">
    <source>
        <dbReference type="Pfam" id="PF00155"/>
    </source>
</evidence>
<dbReference type="Gene3D" id="3.90.1150.10">
    <property type="entry name" value="Aspartate Aminotransferase, domain 1"/>
    <property type="match status" value="1"/>
</dbReference>
<dbReference type="Pfam" id="PF00155">
    <property type="entry name" value="Aminotran_1_2"/>
    <property type="match status" value="1"/>
</dbReference>
<dbReference type="InterPro" id="IPR015422">
    <property type="entry name" value="PyrdxlP-dep_Trfase_small"/>
</dbReference>
<name>X1FSL6_9ZZZZ</name>
<organism evidence="2">
    <name type="scientific">marine sediment metagenome</name>
    <dbReference type="NCBI Taxonomy" id="412755"/>
    <lineage>
        <taxon>unclassified sequences</taxon>
        <taxon>metagenomes</taxon>
        <taxon>ecological metagenomes</taxon>
    </lineage>
</organism>
<dbReference type="InterPro" id="IPR015424">
    <property type="entry name" value="PyrdxlP-dep_Trfase"/>
</dbReference>
<dbReference type="InterPro" id="IPR004839">
    <property type="entry name" value="Aminotransferase_I/II_large"/>
</dbReference>
<feature type="domain" description="Aminotransferase class I/classII large" evidence="1">
    <location>
        <begin position="35"/>
        <end position="151"/>
    </location>
</feature>
<dbReference type="PANTHER" id="PTHR42691:SF1">
    <property type="entry name" value="ASPARTATE AMINOTRANSFERASE YHDR-RELATED"/>
    <property type="match status" value="1"/>
</dbReference>
<sequence>MSVSKKIKSSIEKASWVRKMFEEGALRKARYGPDNVFDFSLGNPNLEPPAKVKEILKELVSDNSLGMHRYMPNAGFVETRKAVADYLSKLNNLSFGPDDIIMTVGAGGGLNVVLKTILNPGDEVIIPAPYFMEYNFYIDNYGGIPKTVNTNPYHPLNCPPKVSCRRPG</sequence>
<dbReference type="PANTHER" id="PTHR42691">
    <property type="entry name" value="ASPARTATE AMINOTRANSFERASE YHDR-RELATED"/>
    <property type="match status" value="1"/>
</dbReference>
<protein>
    <recommendedName>
        <fullName evidence="1">Aminotransferase class I/classII large domain-containing protein</fullName>
    </recommendedName>
</protein>
<dbReference type="GO" id="GO:0030170">
    <property type="term" value="F:pyridoxal phosphate binding"/>
    <property type="evidence" value="ECO:0007669"/>
    <property type="project" value="InterPro"/>
</dbReference>
<reference evidence="2" key="1">
    <citation type="journal article" date="2014" name="Front. Microbiol.">
        <title>High frequency of phylogenetically diverse reductive dehalogenase-homologous genes in deep subseafloor sedimentary metagenomes.</title>
        <authorList>
            <person name="Kawai M."/>
            <person name="Futagami T."/>
            <person name="Toyoda A."/>
            <person name="Takaki Y."/>
            <person name="Nishi S."/>
            <person name="Hori S."/>
            <person name="Arai W."/>
            <person name="Tsubouchi T."/>
            <person name="Morono Y."/>
            <person name="Uchiyama I."/>
            <person name="Ito T."/>
            <person name="Fujiyama A."/>
            <person name="Inagaki F."/>
            <person name="Takami H."/>
        </authorList>
    </citation>
    <scope>NUCLEOTIDE SEQUENCE</scope>
    <source>
        <strain evidence="2">Expedition CK06-06</strain>
    </source>
</reference>
<dbReference type="AlphaFoldDB" id="X1FSL6"/>
<evidence type="ECO:0000313" key="2">
    <source>
        <dbReference type="EMBL" id="GAH32364.1"/>
    </source>
</evidence>